<dbReference type="InterPro" id="IPR021823">
    <property type="entry name" value="DUF3408"/>
</dbReference>
<keyword evidence="1" id="KW-0472">Membrane</keyword>
<feature type="transmembrane region" description="Helical" evidence="1">
    <location>
        <begin position="6"/>
        <end position="26"/>
    </location>
</feature>
<sequence>MTQIIFQIAAIVCCIYTTYRLGLFIYKWLKKSSKMGNSVQNTSPKHSEKVKPSSEPSCISPLAIEEYANMLSKEYPENLSYRITYLVNYPVGNRIQVYINRDSYAFIKRFLAVVSPDTSMSGFISKIIDEHLKKYENEMSELYTECVTKTL</sequence>
<gene>
    <name evidence="2" type="ORF">POZ22_18620</name>
</gene>
<dbReference type="AlphaFoldDB" id="A0AAW6GJA9"/>
<dbReference type="Pfam" id="PF11888">
    <property type="entry name" value="DUF3408"/>
    <property type="match status" value="1"/>
</dbReference>
<evidence type="ECO:0000313" key="3">
    <source>
        <dbReference type="Proteomes" id="UP001214113"/>
    </source>
</evidence>
<keyword evidence="1" id="KW-1133">Transmembrane helix</keyword>
<proteinExistence type="predicted"/>
<dbReference type="RefSeq" id="WP_272196120.1">
    <property type="nucleotide sequence ID" value="NZ_JAQNSB010000035.1"/>
</dbReference>
<comment type="caution">
    <text evidence="2">The sequence shown here is derived from an EMBL/GenBank/DDBJ whole genome shotgun (WGS) entry which is preliminary data.</text>
</comment>
<dbReference type="EMBL" id="JAQNSB010000035">
    <property type="protein sequence ID" value="MDC1856777.1"/>
    <property type="molecule type" value="Genomic_DNA"/>
</dbReference>
<dbReference type="Proteomes" id="UP001214113">
    <property type="component" value="Unassembled WGS sequence"/>
</dbReference>
<reference evidence="2" key="1">
    <citation type="submission" date="2022-10" db="EMBL/GenBank/DDBJ databases">
        <title>Human gut microbiome strain richness.</title>
        <authorList>
            <person name="Chen-Liaw A."/>
        </authorList>
    </citation>
    <scope>NUCLEOTIDE SEQUENCE</scope>
    <source>
        <strain evidence="2">BSD2780061687st1_G10_BSD2780061687b_171204</strain>
    </source>
</reference>
<protein>
    <submittedName>
        <fullName evidence="2">DUF3408 domain-containing protein</fullName>
    </submittedName>
</protein>
<evidence type="ECO:0000256" key="1">
    <source>
        <dbReference type="SAM" id="Phobius"/>
    </source>
</evidence>
<name>A0AAW6GJA9_BACUN</name>
<keyword evidence="1" id="KW-0812">Transmembrane</keyword>
<organism evidence="2 3">
    <name type="scientific">Bacteroides uniformis</name>
    <dbReference type="NCBI Taxonomy" id="820"/>
    <lineage>
        <taxon>Bacteria</taxon>
        <taxon>Pseudomonadati</taxon>
        <taxon>Bacteroidota</taxon>
        <taxon>Bacteroidia</taxon>
        <taxon>Bacteroidales</taxon>
        <taxon>Bacteroidaceae</taxon>
        <taxon>Bacteroides</taxon>
    </lineage>
</organism>
<evidence type="ECO:0000313" key="2">
    <source>
        <dbReference type="EMBL" id="MDC1856777.1"/>
    </source>
</evidence>
<accession>A0AAW6GJA9</accession>